<dbReference type="InterPro" id="IPR025736">
    <property type="entry name" value="PucR_C-HTH_dom"/>
</dbReference>
<evidence type="ECO:0000259" key="3">
    <source>
        <dbReference type="Pfam" id="PF17853"/>
    </source>
</evidence>
<gene>
    <name evidence="4" type="ORF">U9M73_00250</name>
</gene>
<keyword evidence="5" id="KW-1185">Reference proteome</keyword>
<reference evidence="4 5" key="1">
    <citation type="submission" date="2023-12" db="EMBL/GenBank/DDBJ databases">
        <title>Whole genome sequencing of Paenibacillus phoenicis isolated from the Phoenix Mars Lander spacecraft assembly facility.</title>
        <authorList>
            <person name="Garcia A."/>
            <person name="Venkateswaran K."/>
        </authorList>
    </citation>
    <scope>NUCLEOTIDE SEQUENCE [LARGE SCALE GENOMIC DNA]</scope>
    <source>
        <strain evidence="4 5">3PO2SA</strain>
    </source>
</reference>
<dbReference type="Gene3D" id="1.10.10.2840">
    <property type="entry name" value="PucR C-terminal helix-turn-helix domain"/>
    <property type="match status" value="1"/>
</dbReference>
<organism evidence="4 5">
    <name type="scientific">Paenibacillus phoenicis</name>
    <dbReference type="NCBI Taxonomy" id="554117"/>
    <lineage>
        <taxon>Bacteria</taxon>
        <taxon>Bacillati</taxon>
        <taxon>Bacillota</taxon>
        <taxon>Bacilli</taxon>
        <taxon>Bacillales</taxon>
        <taxon>Paenibacillaceae</taxon>
        <taxon>Paenibacillus</taxon>
    </lineage>
</organism>
<dbReference type="Pfam" id="PF13556">
    <property type="entry name" value="HTH_30"/>
    <property type="match status" value="1"/>
</dbReference>
<sequence length="415" mass="47181">MSQDQDDIFEPYSDNLELLAEKISDVLGRPVTIEDANHRLVAYSSHEPETDAARLATIVGRRVPDQIIGSLWRDGVMPRLLESEAPIRVAPIQEVGLSGRVATAIRLGSRVVGFIWVLEAERPFSEREMALFAKAAQAARTKMARWQLQRHKEEEAHRDFFWQLLTGHLSNETLIRDKAQRIGIALPPQFHVVVLQFAAEVKESWQRQALEKCAPLSAYSRIVLHAINKNQLILLFAPITADTKDGVASQLGLLQQNLRTYFSPHFLGLASGCLYSEYGRLEDSYREALLLLEVKQRFPKETGDLVIYSDLGYYRYLPRIWEELQRHGRAGSQLARLRAYDQEHHSELVHTLEVFLAHDSNAKTAAEALHVHANTLNYRLKRIAEIGRIDLTSMEQKVTLYLELKAERFGGSNAL</sequence>
<evidence type="ECO:0000313" key="5">
    <source>
        <dbReference type="Proteomes" id="UP001292216"/>
    </source>
</evidence>
<evidence type="ECO:0000256" key="1">
    <source>
        <dbReference type="ARBA" id="ARBA00006754"/>
    </source>
</evidence>
<comment type="similarity">
    <text evidence="1">Belongs to the CdaR family.</text>
</comment>
<dbReference type="Pfam" id="PF17853">
    <property type="entry name" value="GGDEF_2"/>
    <property type="match status" value="1"/>
</dbReference>
<dbReference type="EMBL" id="JAYERP010000001">
    <property type="protein sequence ID" value="MEA3568429.1"/>
    <property type="molecule type" value="Genomic_DNA"/>
</dbReference>
<proteinExistence type="inferred from homology"/>
<dbReference type="PANTHER" id="PTHR33744:SF1">
    <property type="entry name" value="DNA-BINDING TRANSCRIPTIONAL ACTIVATOR ADER"/>
    <property type="match status" value="1"/>
</dbReference>
<feature type="domain" description="CdaR GGDEF-like" evidence="3">
    <location>
        <begin position="167"/>
        <end position="294"/>
    </location>
</feature>
<dbReference type="InterPro" id="IPR051448">
    <property type="entry name" value="CdaR-like_regulators"/>
</dbReference>
<evidence type="ECO:0000259" key="2">
    <source>
        <dbReference type="Pfam" id="PF13556"/>
    </source>
</evidence>
<feature type="domain" description="PucR C-terminal helix-turn-helix" evidence="2">
    <location>
        <begin position="348"/>
        <end position="406"/>
    </location>
</feature>
<dbReference type="PANTHER" id="PTHR33744">
    <property type="entry name" value="CARBOHYDRATE DIACID REGULATOR"/>
    <property type="match status" value="1"/>
</dbReference>
<dbReference type="InterPro" id="IPR042070">
    <property type="entry name" value="PucR_C-HTH_sf"/>
</dbReference>
<comment type="caution">
    <text evidence="4">The sequence shown here is derived from an EMBL/GenBank/DDBJ whole genome shotgun (WGS) entry which is preliminary data.</text>
</comment>
<evidence type="ECO:0000313" key="4">
    <source>
        <dbReference type="EMBL" id="MEA3568429.1"/>
    </source>
</evidence>
<dbReference type="RefSeq" id="WP_323075828.1">
    <property type="nucleotide sequence ID" value="NZ_CBCSKM010000024.1"/>
</dbReference>
<dbReference type="InterPro" id="IPR041522">
    <property type="entry name" value="CdaR_GGDEF"/>
</dbReference>
<name>A0ABU5PF90_9BACL</name>
<accession>A0ABU5PF90</accession>
<protein>
    <submittedName>
        <fullName evidence="4">Helix-turn-helix domain-containing protein</fullName>
    </submittedName>
</protein>
<dbReference type="Proteomes" id="UP001292216">
    <property type="component" value="Unassembled WGS sequence"/>
</dbReference>